<gene>
    <name evidence="1" type="ORF">HDA34_001189</name>
</gene>
<proteinExistence type="predicted"/>
<name>A0ABR6D080_9MICC</name>
<reference evidence="1 2" key="1">
    <citation type="submission" date="2020-08" db="EMBL/GenBank/DDBJ databases">
        <title>Sequencing the genomes of 1000 actinobacteria strains.</title>
        <authorList>
            <person name="Klenk H.-P."/>
        </authorList>
    </citation>
    <scope>NUCLEOTIDE SEQUENCE [LARGE SCALE GENOMIC DNA]</scope>
    <source>
        <strain evidence="1 2">DSM 21948</strain>
    </source>
</reference>
<accession>A0ABR6D080</accession>
<evidence type="ECO:0000313" key="2">
    <source>
        <dbReference type="Proteomes" id="UP000572670"/>
    </source>
</evidence>
<dbReference type="EMBL" id="JACJIK010000001">
    <property type="protein sequence ID" value="MBA9059482.1"/>
    <property type="molecule type" value="Genomic_DNA"/>
</dbReference>
<dbReference type="RefSeq" id="WP_186315055.1">
    <property type="nucleotide sequence ID" value="NZ_BAAAYW010000006.1"/>
</dbReference>
<dbReference type="Proteomes" id="UP000572670">
    <property type="component" value="Unassembled WGS sequence"/>
</dbReference>
<comment type="caution">
    <text evidence="1">The sequence shown here is derived from an EMBL/GenBank/DDBJ whole genome shotgun (WGS) entry which is preliminary data.</text>
</comment>
<organism evidence="1 2">
    <name type="scientific">Micrococcus yunnanensis</name>
    <dbReference type="NCBI Taxonomy" id="566027"/>
    <lineage>
        <taxon>Bacteria</taxon>
        <taxon>Bacillati</taxon>
        <taxon>Actinomycetota</taxon>
        <taxon>Actinomycetes</taxon>
        <taxon>Micrococcales</taxon>
        <taxon>Micrococcaceae</taxon>
        <taxon>Micrococcus</taxon>
    </lineage>
</organism>
<dbReference type="GeneID" id="93364679"/>
<sequence>MGRVPGRELADESAGAVDPPAVDDVVARLGRVTRNLYAIVDELTDKGCTVRVSTE</sequence>
<evidence type="ECO:0000313" key="1">
    <source>
        <dbReference type="EMBL" id="MBA9059482.1"/>
    </source>
</evidence>
<keyword evidence="2" id="KW-1185">Reference proteome</keyword>
<protein>
    <submittedName>
        <fullName evidence="1">Uncharacterized protein</fullName>
    </submittedName>
</protein>